<evidence type="ECO:0000256" key="2">
    <source>
        <dbReference type="ARBA" id="ARBA00023125"/>
    </source>
</evidence>
<comment type="caution">
    <text evidence="6">The sequence shown here is derived from an EMBL/GenBank/DDBJ whole genome shotgun (WGS) entry which is preliminary data.</text>
</comment>
<dbReference type="InterPro" id="IPR001789">
    <property type="entry name" value="Sig_transdc_resp-reg_receiver"/>
</dbReference>
<dbReference type="Gene3D" id="3.40.50.2300">
    <property type="match status" value="1"/>
</dbReference>
<organism evidence="6 7">
    <name type="scientific">Aquincola agrisoli</name>
    <dbReference type="NCBI Taxonomy" id="3119538"/>
    <lineage>
        <taxon>Bacteria</taxon>
        <taxon>Pseudomonadati</taxon>
        <taxon>Pseudomonadota</taxon>
        <taxon>Betaproteobacteria</taxon>
        <taxon>Burkholderiales</taxon>
        <taxon>Sphaerotilaceae</taxon>
        <taxon>Aquincola</taxon>
    </lineage>
</organism>
<dbReference type="Pfam" id="PF00196">
    <property type="entry name" value="GerE"/>
    <property type="match status" value="1"/>
</dbReference>
<keyword evidence="1 3" id="KW-0597">Phosphoprotein</keyword>
<evidence type="ECO:0000313" key="6">
    <source>
        <dbReference type="EMBL" id="MEF7613018.1"/>
    </source>
</evidence>
<dbReference type="InterPro" id="IPR011006">
    <property type="entry name" value="CheY-like_superfamily"/>
</dbReference>
<evidence type="ECO:0000259" key="4">
    <source>
        <dbReference type="PROSITE" id="PS50043"/>
    </source>
</evidence>
<dbReference type="CDD" id="cd17535">
    <property type="entry name" value="REC_NarL-like"/>
    <property type="match status" value="1"/>
</dbReference>
<dbReference type="PRINTS" id="PR00038">
    <property type="entry name" value="HTHLUXR"/>
</dbReference>
<dbReference type="Pfam" id="PF00072">
    <property type="entry name" value="Response_reg"/>
    <property type="match status" value="1"/>
</dbReference>
<dbReference type="GO" id="GO:0000160">
    <property type="term" value="P:phosphorelay signal transduction system"/>
    <property type="evidence" value="ECO:0007669"/>
    <property type="project" value="InterPro"/>
</dbReference>
<evidence type="ECO:0000313" key="7">
    <source>
        <dbReference type="Proteomes" id="UP001336250"/>
    </source>
</evidence>
<dbReference type="AlphaFoldDB" id="A0AAW9PZ18"/>
<feature type="modified residue" description="4-aspartylphosphate" evidence="3">
    <location>
        <position position="54"/>
    </location>
</feature>
<evidence type="ECO:0000256" key="1">
    <source>
        <dbReference type="ARBA" id="ARBA00022553"/>
    </source>
</evidence>
<gene>
    <name evidence="6" type="ORF">V4F39_03775</name>
</gene>
<dbReference type="PROSITE" id="PS50110">
    <property type="entry name" value="RESPONSE_REGULATORY"/>
    <property type="match status" value="1"/>
</dbReference>
<dbReference type="InterPro" id="IPR016032">
    <property type="entry name" value="Sig_transdc_resp-reg_C-effctor"/>
</dbReference>
<dbReference type="GO" id="GO:0006355">
    <property type="term" value="P:regulation of DNA-templated transcription"/>
    <property type="evidence" value="ECO:0007669"/>
    <property type="project" value="InterPro"/>
</dbReference>
<sequence length="214" mass="22668">MIRVLLADDHPVVRSGYQRLLGMEADLRVVGEAASGDEAYALHQAQMPDVLVTDLSMPGGGLELIRRVMRRDPRARVLVFSMHDSASLVRQAFEAGARGFLTKASPPESLVDAVRALAAGRRYLGPELPASLLEPAAGAAGDDALSALSPREFEIFRLLAEGRSSSECAQALKLSPKTVANHQTVIKDKLGVHTSAALAHLALLHGVIGLPAAV</sequence>
<feature type="domain" description="HTH luxR-type" evidence="4">
    <location>
        <begin position="141"/>
        <end position="206"/>
    </location>
</feature>
<protein>
    <submittedName>
        <fullName evidence="6">Response regulator transcription factor</fullName>
    </submittedName>
</protein>
<dbReference type="SUPFAM" id="SSF52172">
    <property type="entry name" value="CheY-like"/>
    <property type="match status" value="1"/>
</dbReference>
<evidence type="ECO:0000256" key="3">
    <source>
        <dbReference type="PROSITE-ProRule" id="PRU00169"/>
    </source>
</evidence>
<dbReference type="InterPro" id="IPR000792">
    <property type="entry name" value="Tscrpt_reg_LuxR_C"/>
</dbReference>
<dbReference type="InterPro" id="IPR058245">
    <property type="entry name" value="NreC/VraR/RcsB-like_REC"/>
</dbReference>
<feature type="domain" description="Response regulatory" evidence="5">
    <location>
        <begin position="3"/>
        <end position="118"/>
    </location>
</feature>
<dbReference type="PANTHER" id="PTHR43214">
    <property type="entry name" value="TWO-COMPONENT RESPONSE REGULATOR"/>
    <property type="match status" value="1"/>
</dbReference>
<keyword evidence="7" id="KW-1185">Reference proteome</keyword>
<dbReference type="SMART" id="SM00421">
    <property type="entry name" value="HTH_LUXR"/>
    <property type="match status" value="1"/>
</dbReference>
<dbReference type="InterPro" id="IPR039420">
    <property type="entry name" value="WalR-like"/>
</dbReference>
<dbReference type="PANTHER" id="PTHR43214:SF43">
    <property type="entry name" value="TWO-COMPONENT RESPONSE REGULATOR"/>
    <property type="match status" value="1"/>
</dbReference>
<accession>A0AAW9PZ18</accession>
<dbReference type="EMBL" id="JAZIBG010000009">
    <property type="protein sequence ID" value="MEF7613018.1"/>
    <property type="molecule type" value="Genomic_DNA"/>
</dbReference>
<name>A0AAW9PZ18_9BURK</name>
<dbReference type="GO" id="GO:0003677">
    <property type="term" value="F:DNA binding"/>
    <property type="evidence" value="ECO:0007669"/>
    <property type="project" value="UniProtKB-KW"/>
</dbReference>
<dbReference type="PROSITE" id="PS50043">
    <property type="entry name" value="HTH_LUXR_2"/>
    <property type="match status" value="1"/>
</dbReference>
<keyword evidence="2" id="KW-0238">DNA-binding</keyword>
<reference evidence="6 7" key="1">
    <citation type="submission" date="2024-02" db="EMBL/GenBank/DDBJ databases">
        <title>Genome sequence of Aquincola sp. MAHUQ-54.</title>
        <authorList>
            <person name="Huq M.A."/>
        </authorList>
    </citation>
    <scope>NUCLEOTIDE SEQUENCE [LARGE SCALE GENOMIC DNA]</scope>
    <source>
        <strain evidence="6 7">MAHUQ-54</strain>
    </source>
</reference>
<dbReference type="SMART" id="SM00448">
    <property type="entry name" value="REC"/>
    <property type="match status" value="1"/>
</dbReference>
<evidence type="ECO:0000259" key="5">
    <source>
        <dbReference type="PROSITE" id="PS50110"/>
    </source>
</evidence>
<proteinExistence type="predicted"/>
<dbReference type="SUPFAM" id="SSF46894">
    <property type="entry name" value="C-terminal effector domain of the bipartite response regulators"/>
    <property type="match status" value="1"/>
</dbReference>
<dbReference type="CDD" id="cd06170">
    <property type="entry name" value="LuxR_C_like"/>
    <property type="match status" value="1"/>
</dbReference>
<dbReference type="RefSeq" id="WP_332287934.1">
    <property type="nucleotide sequence ID" value="NZ_JAZIBG010000009.1"/>
</dbReference>
<dbReference type="Proteomes" id="UP001336250">
    <property type="component" value="Unassembled WGS sequence"/>
</dbReference>